<dbReference type="Proteomes" id="UP000717328">
    <property type="component" value="Unassembled WGS sequence"/>
</dbReference>
<feature type="region of interest" description="Disordered" evidence="1">
    <location>
        <begin position="1"/>
        <end position="42"/>
    </location>
</feature>
<reference evidence="2" key="2">
    <citation type="submission" date="2021-10" db="EMBL/GenBank/DDBJ databases">
        <title>Phylogenomics reveals ancestral predisposition of the termite-cultivated fungus Termitomyces towards a domesticated lifestyle.</title>
        <authorList>
            <person name="Auxier B."/>
            <person name="Grum-Grzhimaylo A."/>
            <person name="Cardenas M.E."/>
            <person name="Lodge J.D."/>
            <person name="Laessoe T."/>
            <person name="Pedersen O."/>
            <person name="Smith M.E."/>
            <person name="Kuyper T.W."/>
            <person name="Franco-Molano E.A."/>
            <person name="Baroni T.J."/>
            <person name="Aanen D.K."/>
        </authorList>
    </citation>
    <scope>NUCLEOTIDE SEQUENCE</scope>
    <source>
        <strain evidence="2">D49</strain>
    </source>
</reference>
<dbReference type="OrthoDB" id="2140489at2759"/>
<sequence length="246" mass="27551">MSLTYTHPPPPAKTRQPEPATSSISSSTAPTERDPRVVPSFGSKTLTNLQAPIIYLPPLLSSLPDKYPSEPIASGHPPLLTEIRLPDIDRASLSLHKALFNFKPIDAEYVNKSYAEAFNWSSLMLPEEEEREWYCVVFRSKRRAGSDNRALYDADEMAHEEAVRNGGLILYWYGIPNPTTGMNMATCIWQSRNHAIAGTFRPAHAKAMRLAATSYEVYSLERHILRKQRGTHGVIVEPYLGGDVGW</sequence>
<evidence type="ECO:0000313" key="2">
    <source>
        <dbReference type="EMBL" id="KAG5653039.1"/>
    </source>
</evidence>
<name>A0A9P7KKD9_9AGAR</name>
<evidence type="ECO:0000256" key="1">
    <source>
        <dbReference type="SAM" id="MobiDB-lite"/>
    </source>
</evidence>
<protein>
    <submittedName>
        <fullName evidence="2">Uncharacterized protein</fullName>
    </submittedName>
</protein>
<dbReference type="PANTHER" id="PTHR36986">
    <property type="entry name" value="UPF0643 PROTEIN PB2B2.08"/>
    <property type="match status" value="1"/>
</dbReference>
<gene>
    <name evidence="2" type="ORF">H0H81_002556</name>
</gene>
<dbReference type="EMBL" id="JABCKI010000079">
    <property type="protein sequence ID" value="KAG5653039.1"/>
    <property type="molecule type" value="Genomic_DNA"/>
</dbReference>
<comment type="caution">
    <text evidence="2">The sequence shown here is derived from an EMBL/GenBank/DDBJ whole genome shotgun (WGS) entry which is preliminary data.</text>
</comment>
<accession>A0A9P7KKD9</accession>
<reference evidence="2" key="1">
    <citation type="submission" date="2021-02" db="EMBL/GenBank/DDBJ databases">
        <authorList>
            <person name="Nieuwenhuis M."/>
            <person name="Van De Peppel L.J.J."/>
        </authorList>
    </citation>
    <scope>NUCLEOTIDE SEQUENCE</scope>
    <source>
        <strain evidence="2">D49</strain>
    </source>
</reference>
<keyword evidence="3" id="KW-1185">Reference proteome</keyword>
<dbReference type="PANTHER" id="PTHR36986:SF1">
    <property type="entry name" value="UPF0643 PROTEIN PB2B2.08"/>
    <property type="match status" value="1"/>
</dbReference>
<proteinExistence type="predicted"/>
<feature type="compositionally biased region" description="Low complexity" evidence="1">
    <location>
        <begin position="17"/>
        <end position="30"/>
    </location>
</feature>
<dbReference type="AlphaFoldDB" id="A0A9P7KKD9"/>
<organism evidence="2 3">
    <name type="scientific">Sphagnurus paluster</name>
    <dbReference type="NCBI Taxonomy" id="117069"/>
    <lineage>
        <taxon>Eukaryota</taxon>
        <taxon>Fungi</taxon>
        <taxon>Dikarya</taxon>
        <taxon>Basidiomycota</taxon>
        <taxon>Agaricomycotina</taxon>
        <taxon>Agaricomycetes</taxon>
        <taxon>Agaricomycetidae</taxon>
        <taxon>Agaricales</taxon>
        <taxon>Tricholomatineae</taxon>
        <taxon>Lyophyllaceae</taxon>
        <taxon>Sphagnurus</taxon>
    </lineage>
</organism>
<evidence type="ECO:0000313" key="3">
    <source>
        <dbReference type="Proteomes" id="UP000717328"/>
    </source>
</evidence>